<reference evidence="7" key="1">
    <citation type="submission" date="2021-05" db="EMBL/GenBank/DDBJ databases">
        <title>Energy efficiency and biological interactions define the core microbiome of deep oligotrophic groundwater.</title>
        <authorList>
            <person name="Mehrshad M."/>
            <person name="Lopez-Fernandez M."/>
            <person name="Bell E."/>
            <person name="Bernier-Latmani R."/>
            <person name="Bertilsson S."/>
            <person name="Dopson M."/>
        </authorList>
    </citation>
    <scope>NUCLEOTIDE SEQUENCE</scope>
    <source>
        <strain evidence="7">Modern_marine.mb.64</strain>
    </source>
</reference>
<dbReference type="SUPFAM" id="SSF56935">
    <property type="entry name" value="Porins"/>
    <property type="match status" value="1"/>
</dbReference>
<dbReference type="Gene3D" id="2.60.40.1120">
    <property type="entry name" value="Carboxypeptidase-like, regulatory domain"/>
    <property type="match status" value="1"/>
</dbReference>
<evidence type="ECO:0000313" key="7">
    <source>
        <dbReference type="EMBL" id="MBU2692593.1"/>
    </source>
</evidence>
<organism evidence="7 8">
    <name type="scientific">Eiseniibacteriota bacterium</name>
    <dbReference type="NCBI Taxonomy" id="2212470"/>
    <lineage>
        <taxon>Bacteria</taxon>
        <taxon>Candidatus Eiseniibacteriota</taxon>
    </lineage>
</organism>
<keyword evidence="7" id="KW-0675">Receptor</keyword>
<protein>
    <submittedName>
        <fullName evidence="7">TonB-dependent receptor</fullName>
    </submittedName>
</protein>
<dbReference type="EMBL" id="JAHJDP010000096">
    <property type="protein sequence ID" value="MBU2692593.1"/>
    <property type="molecule type" value="Genomic_DNA"/>
</dbReference>
<feature type="domain" description="TonB-dependent receptor plug" evidence="6">
    <location>
        <begin position="158"/>
        <end position="248"/>
    </location>
</feature>
<evidence type="ECO:0000256" key="4">
    <source>
        <dbReference type="RuleBase" id="RU003357"/>
    </source>
</evidence>
<comment type="subcellular location">
    <subcellularLocation>
        <location evidence="1 4">Cell outer membrane</location>
    </subcellularLocation>
</comment>
<evidence type="ECO:0000256" key="3">
    <source>
        <dbReference type="ARBA" id="ARBA00023237"/>
    </source>
</evidence>
<dbReference type="Proteomes" id="UP000777784">
    <property type="component" value="Unassembled WGS sequence"/>
</dbReference>
<dbReference type="InterPro" id="IPR008969">
    <property type="entry name" value="CarboxyPept-like_regulatory"/>
</dbReference>
<keyword evidence="3" id="KW-0998">Cell outer membrane</keyword>
<dbReference type="InterPro" id="IPR012910">
    <property type="entry name" value="Plug_dom"/>
</dbReference>
<dbReference type="Pfam" id="PF07715">
    <property type="entry name" value="Plug"/>
    <property type="match status" value="1"/>
</dbReference>
<dbReference type="PANTHER" id="PTHR40980:SF5">
    <property type="entry name" value="TONB-DEPENDENT RECEPTOR"/>
    <property type="match status" value="1"/>
</dbReference>
<keyword evidence="4" id="KW-0798">TonB box</keyword>
<keyword evidence="2 4" id="KW-0472">Membrane</keyword>
<dbReference type="Gene3D" id="2.170.130.10">
    <property type="entry name" value="TonB-dependent receptor, plug domain"/>
    <property type="match status" value="1"/>
</dbReference>
<evidence type="ECO:0000256" key="1">
    <source>
        <dbReference type="ARBA" id="ARBA00004442"/>
    </source>
</evidence>
<dbReference type="InterPro" id="IPR000531">
    <property type="entry name" value="Beta-barrel_TonB"/>
</dbReference>
<dbReference type="Gene3D" id="2.40.170.20">
    <property type="entry name" value="TonB-dependent receptor, beta-barrel domain"/>
    <property type="match status" value="1"/>
</dbReference>
<comment type="similarity">
    <text evidence="4">Belongs to the TonB-dependent receptor family.</text>
</comment>
<proteinExistence type="inferred from homology"/>
<dbReference type="Pfam" id="PF13620">
    <property type="entry name" value="CarboxypepD_reg"/>
    <property type="match status" value="1"/>
</dbReference>
<comment type="caution">
    <text evidence="7">The sequence shown here is derived from an EMBL/GenBank/DDBJ whole genome shotgun (WGS) entry which is preliminary data.</text>
</comment>
<dbReference type="SUPFAM" id="SSF49464">
    <property type="entry name" value="Carboxypeptidase regulatory domain-like"/>
    <property type="match status" value="1"/>
</dbReference>
<dbReference type="GO" id="GO:0009279">
    <property type="term" value="C:cell outer membrane"/>
    <property type="evidence" value="ECO:0007669"/>
    <property type="project" value="UniProtKB-SubCell"/>
</dbReference>
<feature type="domain" description="TonB-dependent receptor-like beta-barrel" evidence="5">
    <location>
        <begin position="504"/>
        <end position="938"/>
    </location>
</feature>
<evidence type="ECO:0000259" key="5">
    <source>
        <dbReference type="Pfam" id="PF00593"/>
    </source>
</evidence>
<evidence type="ECO:0000259" key="6">
    <source>
        <dbReference type="Pfam" id="PF07715"/>
    </source>
</evidence>
<dbReference type="InterPro" id="IPR037066">
    <property type="entry name" value="Plug_dom_sf"/>
</dbReference>
<sequence>MKSQKALEWIAGHRLWVMTSIILLSIFPLLHTHPAIAQDHSTTQIIGKIVSSETGDPLPFANIILKRLDSKSDTIGTAAGGTFAMDDGIYRIATTPGLYMIHASYIGYHPKKVIGIEIKEGQSITAEITLVPSAIKIETVKVRSYKDETSEASILQQQRKSPAVSDGVSAEQIAKTSDSNAGEALQRVTGLTLVSGRYVYVRGLGERYSSTQVDGSTIGTPEPNKRVVPLDLFAAGLLDNIVVQKTYTPDKSGDFGGGIVNINIRDFPGHRIWSVSASSGYANMTTGKSFMSYAGGRYDFLGIDDGTRGLPDLVKEIAPHTIIRDRGVFSADTLELLGESFKNTWKTKNKKAFAPYSFQGSFGNEVQLFGQPLGFLGSISLSQSFNSSTGKEISNAVDLGYLVPQRNYDARRSQAKTLWGLIGNASYRLNSHNTISLRTMLNRSSEDEVRHLQGPNFDTTGDDWLNVRYRYVQRGILTNSIASHHNIAPLGGISVDTKFSYSRSTLDEPDRREYNYEIKEKYTTNDDGQIIETYHIWRLSTKDNSLRPTRQFGSMVEDQRIPELTVTIPFRQWDSLDSKFKMGVSYENRDRDFSWRRFYYKEPSRVSPVLSDSLYALPPEILLSNEWVGGSSSDFRLNENTSPGTDNYRGHQDITAAYAMVDMPLHHKLRIVGGFRVEDADVVVETYNPYDDTVGPIYRSELKNTDWLPSINLTYSLSKKTNLRLAASKTINRPEFREISPFNILDIEGGYTQTGNTNLKRAQIYNYDARFEAFPGFSELVAFSLFYKHLKDPIERTIVPGAQPLIQPQNVKVGKLYGAEIEARYGLGHMAGSFRNFALSGNLTLVKSETDVGDLGIQHTSKPPLQGQSPTVVNLGLTYVSSTGQTSAALIYNAFGRRLDALGALDEPDIYEVPRHLVDFTIRRQLGRYTFKFAVENILDEDIRFEQKQPIDGADKPTTIIEMGRAVSLSVSLGS</sequence>
<dbReference type="Pfam" id="PF00593">
    <property type="entry name" value="TonB_dep_Rec_b-barrel"/>
    <property type="match status" value="1"/>
</dbReference>
<gene>
    <name evidence="7" type="ORF">KJ970_16890</name>
</gene>
<dbReference type="AlphaFoldDB" id="A0A948RZN2"/>
<name>A0A948RZN2_UNCEI</name>
<evidence type="ECO:0000313" key="8">
    <source>
        <dbReference type="Proteomes" id="UP000777784"/>
    </source>
</evidence>
<evidence type="ECO:0000256" key="2">
    <source>
        <dbReference type="ARBA" id="ARBA00023136"/>
    </source>
</evidence>
<dbReference type="PANTHER" id="PTHR40980">
    <property type="entry name" value="PLUG DOMAIN-CONTAINING PROTEIN"/>
    <property type="match status" value="1"/>
</dbReference>
<accession>A0A948RZN2</accession>
<dbReference type="InterPro" id="IPR036942">
    <property type="entry name" value="Beta-barrel_TonB_sf"/>
</dbReference>